<dbReference type="NCBIfam" id="TIGR02532">
    <property type="entry name" value="IV_pilin_GFxxxE"/>
    <property type="match status" value="1"/>
</dbReference>
<evidence type="ECO:0008006" key="4">
    <source>
        <dbReference type="Google" id="ProtNLM"/>
    </source>
</evidence>
<name>A0A919EII8_9GAMM</name>
<dbReference type="InterPro" id="IPR012902">
    <property type="entry name" value="N_methyl_site"/>
</dbReference>
<reference evidence="2" key="2">
    <citation type="submission" date="2020-09" db="EMBL/GenBank/DDBJ databases">
        <authorList>
            <person name="Sun Q."/>
            <person name="Kim S."/>
        </authorList>
    </citation>
    <scope>NUCLEOTIDE SEQUENCE</scope>
    <source>
        <strain evidence="2">KCTC 42731</strain>
    </source>
</reference>
<reference evidence="2" key="1">
    <citation type="journal article" date="2014" name="Int. J. Syst. Evol. Microbiol.">
        <title>Complete genome sequence of Corynebacterium casei LMG S-19264T (=DSM 44701T), isolated from a smear-ripened cheese.</title>
        <authorList>
            <consortium name="US DOE Joint Genome Institute (JGI-PGF)"/>
            <person name="Walter F."/>
            <person name="Albersmeier A."/>
            <person name="Kalinowski J."/>
            <person name="Ruckert C."/>
        </authorList>
    </citation>
    <scope>NUCLEOTIDE SEQUENCE</scope>
    <source>
        <strain evidence="2">KCTC 42731</strain>
    </source>
</reference>
<comment type="caution">
    <text evidence="2">The sequence shown here is derived from an EMBL/GenBank/DDBJ whole genome shotgun (WGS) entry which is preliminary data.</text>
</comment>
<proteinExistence type="predicted"/>
<keyword evidence="1" id="KW-0472">Membrane</keyword>
<evidence type="ECO:0000256" key="1">
    <source>
        <dbReference type="SAM" id="Phobius"/>
    </source>
</evidence>
<keyword evidence="1" id="KW-1133">Transmembrane helix</keyword>
<accession>A0A919EII8</accession>
<evidence type="ECO:0000313" key="3">
    <source>
        <dbReference type="Proteomes" id="UP000623842"/>
    </source>
</evidence>
<dbReference type="Proteomes" id="UP000623842">
    <property type="component" value="Unassembled WGS sequence"/>
</dbReference>
<dbReference type="AlphaFoldDB" id="A0A919EII8"/>
<sequence length="165" mass="17954">MLNKINGFTLIETIVGIVVLSIAFAVLTSLIAPANKQSADLVQQVKASEIAQSLLSEIQNRAFDDRSDMSGGIERCQLDCSSNMGSESGESNRSQYDDVDDYNGFEQTIDGYQVLVTVGNDSDLDGNTLEAGDTDDNRYTAKLITVTVKTPLEATFVFATYRSNF</sequence>
<keyword evidence="3" id="KW-1185">Reference proteome</keyword>
<protein>
    <recommendedName>
        <fullName evidence="4">MSHA pilin protein MshD</fullName>
    </recommendedName>
</protein>
<feature type="transmembrane region" description="Helical" evidence="1">
    <location>
        <begin position="7"/>
        <end position="32"/>
    </location>
</feature>
<dbReference type="RefSeq" id="WP_189767431.1">
    <property type="nucleotide sequence ID" value="NZ_BNCK01000002.1"/>
</dbReference>
<keyword evidence="1" id="KW-0812">Transmembrane</keyword>
<dbReference type="Pfam" id="PF07963">
    <property type="entry name" value="N_methyl"/>
    <property type="match status" value="1"/>
</dbReference>
<gene>
    <name evidence="2" type="ORF">GCM10017161_07610</name>
</gene>
<dbReference type="EMBL" id="BNCK01000002">
    <property type="protein sequence ID" value="GHF82857.1"/>
    <property type="molecule type" value="Genomic_DNA"/>
</dbReference>
<organism evidence="2 3">
    <name type="scientific">Thalassotalea marina</name>
    <dbReference type="NCBI Taxonomy" id="1673741"/>
    <lineage>
        <taxon>Bacteria</taxon>
        <taxon>Pseudomonadati</taxon>
        <taxon>Pseudomonadota</taxon>
        <taxon>Gammaproteobacteria</taxon>
        <taxon>Alteromonadales</taxon>
        <taxon>Colwelliaceae</taxon>
        <taxon>Thalassotalea</taxon>
    </lineage>
</organism>
<evidence type="ECO:0000313" key="2">
    <source>
        <dbReference type="EMBL" id="GHF82857.1"/>
    </source>
</evidence>